<evidence type="ECO:0000256" key="2">
    <source>
        <dbReference type="ARBA" id="ARBA00007362"/>
    </source>
</evidence>
<dbReference type="PANTHER" id="PTHR22911">
    <property type="entry name" value="ACYL-MALONYL CONDENSING ENZYME-RELATED"/>
    <property type="match status" value="1"/>
</dbReference>
<feature type="transmembrane region" description="Helical" evidence="8">
    <location>
        <begin position="73"/>
        <end position="92"/>
    </location>
</feature>
<keyword evidence="7 8" id="KW-0472">Membrane</keyword>
<comment type="similarity">
    <text evidence="2">Belongs to the EamA transporter family.</text>
</comment>
<dbReference type="NCBIfam" id="TIGR00688">
    <property type="entry name" value="rarD"/>
    <property type="match status" value="1"/>
</dbReference>
<feature type="transmembrane region" description="Helical" evidence="8">
    <location>
        <begin position="179"/>
        <end position="198"/>
    </location>
</feature>
<keyword evidence="5 8" id="KW-0812">Transmembrane</keyword>
<keyword evidence="3" id="KW-0813">Transport</keyword>
<feature type="domain" description="EamA" evidence="9">
    <location>
        <begin position="9"/>
        <end position="142"/>
    </location>
</feature>
<evidence type="ECO:0000313" key="11">
    <source>
        <dbReference type="Proteomes" id="UP000000289"/>
    </source>
</evidence>
<dbReference type="InterPro" id="IPR000620">
    <property type="entry name" value="EamA_dom"/>
</dbReference>
<evidence type="ECO:0000256" key="3">
    <source>
        <dbReference type="ARBA" id="ARBA00022448"/>
    </source>
</evidence>
<dbReference type="eggNOG" id="COG2962">
    <property type="taxonomic scope" value="Bacteria"/>
</dbReference>
<protein>
    <submittedName>
        <fullName evidence="10">Chloramphenicol-sensitive protein RarD</fullName>
    </submittedName>
</protein>
<reference evidence="10 11" key="1">
    <citation type="journal article" date="2011" name="PLoS Pathog.">
        <title>Salmonella bongori provides insights into the evolution of the Salmonellae.</title>
        <authorList>
            <person name="Fookes M."/>
            <person name="Schroeder G.N."/>
            <person name="Langridge G.C."/>
            <person name="Blondel C.J."/>
            <person name="Mammina C."/>
            <person name="Connor T.R."/>
            <person name="Seth-Smith H."/>
            <person name="Vernikos G.S."/>
            <person name="Robinson K.S."/>
            <person name="Sanders M."/>
            <person name="Petty N.K."/>
            <person name="Kingsley R.A."/>
            <person name="Baumler A.J."/>
            <person name="Nuccio S.P."/>
            <person name="Contreras I."/>
            <person name="Santiviago C.A."/>
            <person name="Maskell D."/>
            <person name="Barrow P."/>
            <person name="Humphrey T."/>
            <person name="Nastasi A."/>
            <person name="Roberts M."/>
            <person name="Frankel G."/>
            <person name="Parkhill J."/>
            <person name="Dougan G."/>
            <person name="Thomson N.R."/>
        </authorList>
    </citation>
    <scope>NUCLEOTIDE SEQUENCE [LARGE SCALE GENOMIC DNA]</scope>
    <source>
        <strain evidence="11">ATCC 43975 / DSM 13772 / NCTC 12419</strain>
    </source>
</reference>
<dbReference type="NCBIfam" id="NF011959">
    <property type="entry name" value="PRK15430.1"/>
    <property type="match status" value="1"/>
</dbReference>
<dbReference type="SUPFAM" id="SSF103481">
    <property type="entry name" value="Multidrug resistance efflux transporter EmrE"/>
    <property type="match status" value="2"/>
</dbReference>
<feature type="transmembrane region" description="Helical" evidence="8">
    <location>
        <begin position="12"/>
        <end position="31"/>
    </location>
</feature>
<keyword evidence="4" id="KW-1003">Cell membrane</keyword>
<evidence type="ECO:0000256" key="1">
    <source>
        <dbReference type="ARBA" id="ARBA00004651"/>
    </source>
</evidence>
<organism evidence="10 11">
    <name type="scientific">Salmonella bongori (strain ATCC 43975 / DSM 13772 / NCTC 12419)</name>
    <dbReference type="NCBI Taxonomy" id="218493"/>
    <lineage>
        <taxon>Bacteria</taxon>
        <taxon>Pseudomonadati</taxon>
        <taxon>Pseudomonadota</taxon>
        <taxon>Gammaproteobacteria</taxon>
        <taxon>Enterobacterales</taxon>
        <taxon>Enterobacteriaceae</taxon>
        <taxon>Salmonella</taxon>
    </lineage>
</organism>
<evidence type="ECO:0000256" key="6">
    <source>
        <dbReference type="ARBA" id="ARBA00022989"/>
    </source>
</evidence>
<feature type="transmembrane region" description="Helical" evidence="8">
    <location>
        <begin position="151"/>
        <end position="167"/>
    </location>
</feature>
<dbReference type="GeneID" id="44982533"/>
<feature type="transmembrane region" description="Helical" evidence="8">
    <location>
        <begin position="128"/>
        <end position="145"/>
    </location>
</feature>
<accession>A0A0K0HGK9</accession>
<gene>
    <name evidence="10" type="ordered locus">SBG_3489</name>
</gene>
<feature type="transmembrane region" description="Helical" evidence="8">
    <location>
        <begin position="43"/>
        <end position="61"/>
    </location>
</feature>
<comment type="subcellular location">
    <subcellularLocation>
        <location evidence="1">Cell membrane</location>
        <topology evidence="1">Multi-pass membrane protein</topology>
    </subcellularLocation>
</comment>
<dbReference type="EMBL" id="FR877557">
    <property type="protein sequence ID" value="CCC32536.1"/>
    <property type="molecule type" value="Genomic_DNA"/>
</dbReference>
<feature type="transmembrane region" description="Helical" evidence="8">
    <location>
        <begin position="104"/>
        <end position="121"/>
    </location>
</feature>
<dbReference type="Proteomes" id="UP000000289">
    <property type="component" value="Chromosome"/>
</dbReference>
<dbReference type="RefSeq" id="WP_000339087.1">
    <property type="nucleotide sequence ID" value="NC_015761.1"/>
</dbReference>
<evidence type="ECO:0000256" key="4">
    <source>
        <dbReference type="ARBA" id="ARBA00022475"/>
    </source>
</evidence>
<feature type="transmembrane region" description="Helical" evidence="8">
    <location>
        <begin position="242"/>
        <end position="261"/>
    </location>
</feature>
<dbReference type="Pfam" id="PF00892">
    <property type="entry name" value="EamA"/>
    <property type="match status" value="1"/>
</dbReference>
<evidence type="ECO:0000313" key="10">
    <source>
        <dbReference type="EMBL" id="CCC32536.1"/>
    </source>
</evidence>
<name>A0A0K0HGK9_SALBC</name>
<dbReference type="InterPro" id="IPR004626">
    <property type="entry name" value="RarD"/>
</dbReference>
<dbReference type="PANTHER" id="PTHR22911:SF137">
    <property type="entry name" value="SOLUTE CARRIER FAMILY 35 MEMBER G2-RELATED"/>
    <property type="match status" value="1"/>
</dbReference>
<keyword evidence="6 8" id="KW-1133">Transmembrane helix</keyword>
<feature type="transmembrane region" description="Helical" evidence="8">
    <location>
        <begin position="273"/>
        <end position="289"/>
    </location>
</feature>
<feature type="transmembrane region" description="Helical" evidence="8">
    <location>
        <begin position="210"/>
        <end position="230"/>
    </location>
</feature>
<evidence type="ECO:0000256" key="5">
    <source>
        <dbReference type="ARBA" id="ARBA00022692"/>
    </source>
</evidence>
<evidence type="ECO:0000256" key="8">
    <source>
        <dbReference type="SAM" id="Phobius"/>
    </source>
</evidence>
<sequence length="298" mass="33305">MDAKQTRQGVLLALAAYFIWGIAPAYFKLIYYVPADEILTHRVIWSFFFMVALMSVSRQWSGVKTLLKTPKKIFLLALSAVLIGGNWLLFIWAVNNHHMLEASLGYFINPLVNILLGMIFLGERFRRMQWLAVLLAGCGVLVQLWTFGSLPVIALGLAFSFAFYGLVRKKIAVEAQTGMLFETLWLLPIAAIYLFGIADSATSHMGQNPLSLNLLLIAAGVVTTIPLLCFTGAATRLRLSTLGFFQYIGPTLMFLLAVTFYDEHPGADKMVTFGFIWVALAIFVMDALYTQRRTRKGL</sequence>
<dbReference type="InterPro" id="IPR037185">
    <property type="entry name" value="EmrE-like"/>
</dbReference>
<dbReference type="AlphaFoldDB" id="A0A0K0HGK9"/>
<proteinExistence type="inferred from homology"/>
<evidence type="ECO:0000256" key="7">
    <source>
        <dbReference type="ARBA" id="ARBA00023136"/>
    </source>
</evidence>
<dbReference type="GO" id="GO:0005886">
    <property type="term" value="C:plasma membrane"/>
    <property type="evidence" value="ECO:0007669"/>
    <property type="project" value="UniProtKB-SubCell"/>
</dbReference>
<dbReference type="KEGG" id="sbg:SBG_3489"/>
<evidence type="ECO:0000259" key="9">
    <source>
        <dbReference type="Pfam" id="PF00892"/>
    </source>
</evidence>